<dbReference type="EMBL" id="JAEUWV010000008">
    <property type="protein sequence ID" value="MCO6394647.1"/>
    <property type="molecule type" value="Genomic_DNA"/>
</dbReference>
<comment type="caution">
    <text evidence="7">The sequence shown here is derived from an EMBL/GenBank/DDBJ whole genome shotgun (WGS) entry which is preliminary data.</text>
</comment>
<gene>
    <name evidence="7" type="ORF">JMN37_06615</name>
</gene>
<dbReference type="Pfam" id="PF08681">
    <property type="entry name" value="TacA1"/>
    <property type="match status" value="1"/>
</dbReference>
<keyword evidence="2" id="KW-1277">Toxin-antitoxin system</keyword>
<evidence type="ECO:0000313" key="8">
    <source>
        <dbReference type="Proteomes" id="UP001205920"/>
    </source>
</evidence>
<keyword evidence="3" id="KW-0805">Transcription regulation</keyword>
<keyword evidence="1" id="KW-0678">Repressor</keyword>
<comment type="similarity">
    <text evidence="6">Belongs to the TacA antitoxin family.</text>
</comment>
<dbReference type="SUPFAM" id="SSF47598">
    <property type="entry name" value="Ribbon-helix-helix"/>
    <property type="match status" value="1"/>
</dbReference>
<name>A0AAW5HYT1_9CORY</name>
<dbReference type="PANTHER" id="PTHR35401">
    <property type="entry name" value="COPG FAMILY HELIX-TURN-HELIX PROTEIN-RELATED-RELATED"/>
    <property type="match status" value="1"/>
</dbReference>
<protein>
    <submittedName>
        <fullName evidence="7">DUF1778 domain-containing protein</fullName>
    </submittedName>
</protein>
<sequence>MAVKDRRLNLRTSSVQEECLRRAAEVTNSSVSQFVLESAVERAARVLADQRLFVLGMDDFSRVEELLAQPADFSRLGTLFAEETPFGKEFSFGS</sequence>
<dbReference type="PANTHER" id="PTHR35401:SF1">
    <property type="entry name" value="CYTOPLASMIC PROTEIN"/>
    <property type="match status" value="1"/>
</dbReference>
<keyword evidence="4" id="KW-0238">DNA-binding</keyword>
<evidence type="ECO:0000256" key="2">
    <source>
        <dbReference type="ARBA" id="ARBA00022649"/>
    </source>
</evidence>
<evidence type="ECO:0000256" key="4">
    <source>
        <dbReference type="ARBA" id="ARBA00023125"/>
    </source>
</evidence>
<dbReference type="GO" id="GO:0006355">
    <property type="term" value="P:regulation of DNA-templated transcription"/>
    <property type="evidence" value="ECO:0007669"/>
    <property type="project" value="InterPro"/>
</dbReference>
<reference evidence="7 8" key="1">
    <citation type="submission" date="2021-01" db="EMBL/GenBank/DDBJ databases">
        <title>Identification and Characterization of Corynebacterium sp.</title>
        <authorList>
            <person name="Luo Q."/>
            <person name="Qu P."/>
            <person name="Chen Q."/>
        </authorList>
    </citation>
    <scope>NUCLEOTIDE SEQUENCE [LARGE SCALE GENOMIC DNA]</scope>
    <source>
        <strain evidence="7 8">MC-18</strain>
    </source>
</reference>
<dbReference type="InterPro" id="IPR014795">
    <property type="entry name" value="TacA_1-like"/>
</dbReference>
<proteinExistence type="inferred from homology"/>
<evidence type="ECO:0000256" key="5">
    <source>
        <dbReference type="ARBA" id="ARBA00023163"/>
    </source>
</evidence>
<dbReference type="InterPro" id="IPR010985">
    <property type="entry name" value="Ribbon_hlx_hlx"/>
</dbReference>
<dbReference type="AlphaFoldDB" id="A0AAW5HYT1"/>
<organism evidence="7 8">
    <name type="scientific">Corynebacterium lipophilum</name>
    <dbReference type="NCBI Taxonomy" id="2804918"/>
    <lineage>
        <taxon>Bacteria</taxon>
        <taxon>Bacillati</taxon>
        <taxon>Actinomycetota</taxon>
        <taxon>Actinomycetes</taxon>
        <taxon>Mycobacteriales</taxon>
        <taxon>Corynebacteriaceae</taxon>
        <taxon>Corynebacterium</taxon>
    </lineage>
</organism>
<evidence type="ECO:0000313" key="7">
    <source>
        <dbReference type="EMBL" id="MCO6394647.1"/>
    </source>
</evidence>
<accession>A0AAW5HYT1</accession>
<dbReference type="Gene3D" id="1.20.5.780">
    <property type="entry name" value="Single helix bin"/>
    <property type="match status" value="1"/>
</dbReference>
<evidence type="ECO:0000256" key="1">
    <source>
        <dbReference type="ARBA" id="ARBA00022491"/>
    </source>
</evidence>
<evidence type="ECO:0000256" key="3">
    <source>
        <dbReference type="ARBA" id="ARBA00023015"/>
    </source>
</evidence>
<dbReference type="RefSeq" id="WP_070361871.1">
    <property type="nucleotide sequence ID" value="NZ_JAEUWV010000008.1"/>
</dbReference>
<dbReference type="Proteomes" id="UP001205920">
    <property type="component" value="Unassembled WGS sequence"/>
</dbReference>
<keyword evidence="5" id="KW-0804">Transcription</keyword>
<dbReference type="GO" id="GO:0003677">
    <property type="term" value="F:DNA binding"/>
    <property type="evidence" value="ECO:0007669"/>
    <property type="project" value="UniProtKB-KW"/>
</dbReference>
<keyword evidence="8" id="KW-1185">Reference proteome</keyword>
<evidence type="ECO:0000256" key="6">
    <source>
        <dbReference type="ARBA" id="ARBA00049988"/>
    </source>
</evidence>